<proteinExistence type="inferred from homology"/>
<accession>A0AAD1ZDT6</accession>
<evidence type="ECO:0000313" key="2">
    <source>
        <dbReference type="EMBL" id="CAI9767987.1"/>
    </source>
</evidence>
<reference evidence="2" key="1">
    <citation type="submission" date="2023-05" db="EMBL/GenBank/DDBJ databases">
        <authorList>
            <person name="Huff M."/>
        </authorList>
    </citation>
    <scope>NUCLEOTIDE SEQUENCE</scope>
</reference>
<dbReference type="PANTHER" id="PTHR46598">
    <property type="entry name" value="BNAC05G43320D PROTEIN"/>
    <property type="match status" value="1"/>
</dbReference>
<dbReference type="Gene3D" id="1.25.40.10">
    <property type="entry name" value="Tetratricopeptide repeat domain"/>
    <property type="match status" value="1"/>
</dbReference>
<evidence type="ECO:0000313" key="3">
    <source>
        <dbReference type="Proteomes" id="UP000834106"/>
    </source>
</evidence>
<evidence type="ECO:0000256" key="1">
    <source>
        <dbReference type="ARBA" id="ARBA00007626"/>
    </source>
</evidence>
<protein>
    <recommendedName>
        <fullName evidence="4">Pentatricopeptide repeat-containing protein</fullName>
    </recommendedName>
</protein>
<comment type="similarity">
    <text evidence="1">Belongs to the PPR family. P subfamily.</text>
</comment>
<organism evidence="2 3">
    <name type="scientific">Fraxinus pennsylvanica</name>
    <dbReference type="NCBI Taxonomy" id="56036"/>
    <lineage>
        <taxon>Eukaryota</taxon>
        <taxon>Viridiplantae</taxon>
        <taxon>Streptophyta</taxon>
        <taxon>Embryophyta</taxon>
        <taxon>Tracheophyta</taxon>
        <taxon>Spermatophyta</taxon>
        <taxon>Magnoliopsida</taxon>
        <taxon>eudicotyledons</taxon>
        <taxon>Gunneridae</taxon>
        <taxon>Pentapetalae</taxon>
        <taxon>asterids</taxon>
        <taxon>lamiids</taxon>
        <taxon>Lamiales</taxon>
        <taxon>Oleaceae</taxon>
        <taxon>Oleeae</taxon>
        <taxon>Fraxinus</taxon>
    </lineage>
</organism>
<dbReference type="PANTHER" id="PTHR46598:SF2">
    <property type="entry name" value="OS01G0788900 PROTEIN"/>
    <property type="match status" value="1"/>
</dbReference>
<dbReference type="InterPro" id="IPR011990">
    <property type="entry name" value="TPR-like_helical_dom_sf"/>
</dbReference>
<dbReference type="AlphaFoldDB" id="A0AAD1ZDT6"/>
<gene>
    <name evidence="2" type="ORF">FPE_LOCUS15417</name>
</gene>
<sequence>MKADLVLCNAALECCCCKLESVSGVEKVINTISILGIKPDEFTFGACVSLGLLDKAHNILDEMNAQKAFVGIEVSVSILKAYGKEQGTVEAAKLVTEISSLGLQLDVGSYESLVEASMSC</sequence>
<name>A0AAD1ZDT6_9LAMI</name>
<dbReference type="Proteomes" id="UP000834106">
    <property type="component" value="Chromosome 9"/>
</dbReference>
<dbReference type="EMBL" id="OU503044">
    <property type="protein sequence ID" value="CAI9767987.1"/>
    <property type="molecule type" value="Genomic_DNA"/>
</dbReference>
<keyword evidence="3" id="KW-1185">Reference proteome</keyword>
<evidence type="ECO:0008006" key="4">
    <source>
        <dbReference type="Google" id="ProtNLM"/>
    </source>
</evidence>